<reference evidence="1 2" key="1">
    <citation type="submission" date="2017-11" db="EMBL/GenBank/DDBJ databases">
        <title>Taxonomic description and genome sequences of Spirosoma HA7 sp. nov., isolated from pollen microhabitat of Corylus avellana.</title>
        <authorList>
            <person name="Ambika Manirajan B."/>
            <person name="Suarez C."/>
            <person name="Ratering S."/>
            <person name="Geissler-Plaum R."/>
            <person name="Cardinale M."/>
            <person name="Sylvia S."/>
        </authorList>
    </citation>
    <scope>NUCLEOTIDE SEQUENCE [LARGE SCALE GENOMIC DNA]</scope>
    <source>
        <strain evidence="1 2">HA7</strain>
    </source>
</reference>
<protein>
    <submittedName>
        <fullName evidence="1">Uncharacterized protein</fullName>
    </submittedName>
</protein>
<dbReference type="RefSeq" id="WP_100992494.1">
    <property type="nucleotide sequence ID" value="NZ_CP025096.1"/>
</dbReference>
<name>A0A2K8Z7U2_9BACT</name>
<dbReference type="AlphaFoldDB" id="A0A2K8Z7U2"/>
<dbReference type="EMBL" id="CP025096">
    <property type="protein sequence ID" value="AUD05943.1"/>
    <property type="molecule type" value="Genomic_DNA"/>
</dbReference>
<keyword evidence="2" id="KW-1185">Reference proteome</keyword>
<organism evidence="1 2">
    <name type="scientific">Spirosoma pollinicola</name>
    <dbReference type="NCBI Taxonomy" id="2057025"/>
    <lineage>
        <taxon>Bacteria</taxon>
        <taxon>Pseudomonadati</taxon>
        <taxon>Bacteroidota</taxon>
        <taxon>Cytophagia</taxon>
        <taxon>Cytophagales</taxon>
        <taxon>Cytophagaceae</taxon>
        <taxon>Spirosoma</taxon>
    </lineage>
</organism>
<evidence type="ECO:0000313" key="1">
    <source>
        <dbReference type="EMBL" id="AUD05943.1"/>
    </source>
</evidence>
<dbReference type="KEGG" id="spir:CWM47_31325"/>
<dbReference type="Proteomes" id="UP000232883">
    <property type="component" value="Chromosome"/>
</dbReference>
<gene>
    <name evidence="1" type="ORF">CWM47_31325</name>
</gene>
<evidence type="ECO:0000313" key="2">
    <source>
        <dbReference type="Proteomes" id="UP000232883"/>
    </source>
</evidence>
<proteinExistence type="predicted"/>
<sequence length="604" mass="71727">MDNVSNDKYNEYLQNEYRDAWNESLASFYKWKLYDEVHETENNNNLSDEKKRRRARHFTAINKSLLKVKFNAEDTKVEISTSDIASVFPGYILIKLSEYSLVRSQSVIGFYNPTLGDFKEFDGSNTPIYDLSEIYLLISDNKNKFIKETIYKFDTKLIKDFIKLFFNNARGRHGYFYLVESAKEMVEARWASYSKNEVIIKSYENYTYKGLANIQNQNIAVIFDVDNRKILKNLYNELERKYTLVTKKQRQLCWNYFTELEDDLTKEEEKILYTEFGESAILLVVMILKELNEKKSQLIGNYKKNNSYFNDLDEKYRELIDKGEDINTHISKEDKEYYLNIISEINDKIIGISTNEYIYRKFVNILRDSYKNDESLKEILHYITNRTKDIDINKLLKYIDEKEENTEEKKSEENTVLYQFGKWLLNFARDMYKDENNIYNMEFQIEQYYSNSSYREALNKGILAANDEALSQEEISIFEVFNKTKHEYIHNKYTSWISDSINDMTSEDDNIIGYDLIFLEDLNPFSKIELEILKNERNTLVFSYRSYMVSKDSLFRADINFYKNGKIDMTNETLVISGLPEPERLQSDYNLAVMLRSSSNTSDT</sequence>
<accession>A0A2K8Z7U2</accession>
<dbReference type="OrthoDB" id="9963274at2"/>